<proteinExistence type="predicted"/>
<dbReference type="Proteomes" id="UP000809910">
    <property type="component" value="Unassembled WGS sequence"/>
</dbReference>
<keyword evidence="3" id="KW-1185">Reference proteome</keyword>
<evidence type="ECO:0000256" key="1">
    <source>
        <dbReference type="SAM" id="Coils"/>
    </source>
</evidence>
<dbReference type="RefSeq" id="WP_203113098.1">
    <property type="nucleotide sequence ID" value="NZ_JADOBG010000022.1"/>
</dbReference>
<gene>
    <name evidence="2" type="ORF">I5282_13245</name>
</gene>
<feature type="coiled-coil region" evidence="1">
    <location>
        <begin position="10"/>
        <end position="70"/>
    </location>
</feature>
<dbReference type="EMBL" id="JADWVN010000026">
    <property type="protein sequence ID" value="MBL7527531.1"/>
    <property type="molecule type" value="Genomic_DNA"/>
</dbReference>
<evidence type="ECO:0000313" key="3">
    <source>
        <dbReference type="Proteomes" id="UP000809910"/>
    </source>
</evidence>
<evidence type="ECO:0008006" key="4">
    <source>
        <dbReference type="Google" id="ProtNLM"/>
    </source>
</evidence>
<comment type="caution">
    <text evidence="2">The sequence shown here is derived from an EMBL/GenBank/DDBJ whole genome shotgun (WGS) entry which is preliminary data.</text>
</comment>
<accession>A0ABS1WDU6</accession>
<name>A0ABS1WDU6_9GAMM</name>
<protein>
    <recommendedName>
        <fullName evidence="4">Coiled-coil protein</fullName>
    </recommendedName>
</protein>
<organism evidence="2 3">
    <name type="scientific">Legionella bononiensis</name>
    <dbReference type="NCBI Taxonomy" id="2793102"/>
    <lineage>
        <taxon>Bacteria</taxon>
        <taxon>Pseudomonadati</taxon>
        <taxon>Pseudomonadota</taxon>
        <taxon>Gammaproteobacteria</taxon>
        <taxon>Legionellales</taxon>
        <taxon>Legionellaceae</taxon>
        <taxon>Legionella</taxon>
    </lineage>
</organism>
<sequence length="72" mass="8631">MRNNHLVLFLKEIMEDIQEVIRTEEEIERENLVRDKLSNPGPIEDYMKNLELLQIKLSALKEAIDRIKRNLK</sequence>
<reference evidence="2 3" key="1">
    <citation type="submission" date="2020-12" db="EMBL/GenBank/DDBJ databases">
        <title>WGS of Legionella: environmental sample.</title>
        <authorList>
            <person name="Cristino S."/>
            <person name="Girolamini L."/>
            <person name="Salaris S."/>
            <person name="Pascale M.R."/>
            <person name="Mazzotta M."/>
            <person name="Orsini M."/>
            <person name="Grottola A."/>
        </authorList>
    </citation>
    <scope>NUCLEOTIDE SEQUENCE [LARGE SCALE GENOMIC DNA]</scope>
    <source>
        <strain evidence="2 3">30cs62</strain>
    </source>
</reference>
<keyword evidence="1" id="KW-0175">Coiled coil</keyword>
<evidence type="ECO:0000313" key="2">
    <source>
        <dbReference type="EMBL" id="MBL7527531.1"/>
    </source>
</evidence>